<comment type="caution">
    <text evidence="2">The sequence shown here is derived from an EMBL/GenBank/DDBJ whole genome shotgun (WGS) entry which is preliminary data.</text>
</comment>
<feature type="region of interest" description="Disordered" evidence="1">
    <location>
        <begin position="1"/>
        <end position="105"/>
    </location>
</feature>
<accession>A0A9X0CFL7</accession>
<gene>
    <name evidence="2" type="ORF">OS493_025576</name>
</gene>
<proteinExistence type="predicted"/>
<protein>
    <submittedName>
        <fullName evidence="2">Uncharacterized protein</fullName>
    </submittedName>
</protein>
<evidence type="ECO:0000313" key="2">
    <source>
        <dbReference type="EMBL" id="KAJ7328162.1"/>
    </source>
</evidence>
<evidence type="ECO:0000256" key="1">
    <source>
        <dbReference type="SAM" id="MobiDB-lite"/>
    </source>
</evidence>
<feature type="compositionally biased region" description="Acidic residues" evidence="1">
    <location>
        <begin position="34"/>
        <end position="46"/>
    </location>
</feature>
<dbReference type="Proteomes" id="UP001163046">
    <property type="component" value="Unassembled WGS sequence"/>
</dbReference>
<keyword evidence="3" id="KW-1185">Reference proteome</keyword>
<organism evidence="2 3">
    <name type="scientific">Desmophyllum pertusum</name>
    <dbReference type="NCBI Taxonomy" id="174260"/>
    <lineage>
        <taxon>Eukaryota</taxon>
        <taxon>Metazoa</taxon>
        <taxon>Cnidaria</taxon>
        <taxon>Anthozoa</taxon>
        <taxon>Hexacorallia</taxon>
        <taxon>Scleractinia</taxon>
        <taxon>Caryophylliina</taxon>
        <taxon>Caryophylliidae</taxon>
        <taxon>Desmophyllum</taxon>
    </lineage>
</organism>
<dbReference type="EMBL" id="MU827798">
    <property type="protein sequence ID" value="KAJ7328162.1"/>
    <property type="molecule type" value="Genomic_DNA"/>
</dbReference>
<sequence>MMNLPSFPSVGKPSGSSTVDASGNPVAQGIPSAVDEDSTASLEEDDHDHVPEHDDAPEDEHDDADHEHDDDHDDDMTGGMTPPAFHSSSAMDHDEEMFKDADMGPLTLASTITPLSSPGLCSPSSGTQLDGLEHDNEMDTGMNTLMSSPTQSAFPTSLSGIPLSPTAAVQGSFVLPPTSPLFGNSSGFPGTGIIPDSPLK</sequence>
<dbReference type="OrthoDB" id="5977526at2759"/>
<dbReference type="AlphaFoldDB" id="A0A9X0CFL7"/>
<name>A0A9X0CFL7_9CNID</name>
<evidence type="ECO:0000313" key="3">
    <source>
        <dbReference type="Proteomes" id="UP001163046"/>
    </source>
</evidence>
<reference evidence="2" key="1">
    <citation type="submission" date="2023-01" db="EMBL/GenBank/DDBJ databases">
        <title>Genome assembly of the deep-sea coral Lophelia pertusa.</title>
        <authorList>
            <person name="Herrera S."/>
            <person name="Cordes E."/>
        </authorList>
    </citation>
    <scope>NUCLEOTIDE SEQUENCE</scope>
    <source>
        <strain evidence="2">USNM1676648</strain>
        <tissue evidence="2">Polyp</tissue>
    </source>
</reference>